<comment type="caution">
    <text evidence="1">The sequence shown here is derived from an EMBL/GenBank/DDBJ whole genome shotgun (WGS) entry which is preliminary data.</text>
</comment>
<dbReference type="Proteomes" id="UP001153069">
    <property type="component" value="Unassembled WGS sequence"/>
</dbReference>
<accession>A0A9N8E1D5</accession>
<name>A0A9N8E1D5_9STRA</name>
<dbReference type="AlphaFoldDB" id="A0A9N8E1D5"/>
<organism evidence="1 2">
    <name type="scientific">Seminavis robusta</name>
    <dbReference type="NCBI Taxonomy" id="568900"/>
    <lineage>
        <taxon>Eukaryota</taxon>
        <taxon>Sar</taxon>
        <taxon>Stramenopiles</taxon>
        <taxon>Ochrophyta</taxon>
        <taxon>Bacillariophyta</taxon>
        <taxon>Bacillariophyceae</taxon>
        <taxon>Bacillariophycidae</taxon>
        <taxon>Naviculales</taxon>
        <taxon>Naviculaceae</taxon>
        <taxon>Seminavis</taxon>
    </lineage>
</organism>
<proteinExistence type="predicted"/>
<evidence type="ECO:0000313" key="1">
    <source>
        <dbReference type="EMBL" id="CAB9512752.1"/>
    </source>
</evidence>
<dbReference type="EMBL" id="CAICTM010000552">
    <property type="protein sequence ID" value="CAB9512752.1"/>
    <property type="molecule type" value="Genomic_DNA"/>
</dbReference>
<gene>
    <name evidence="1" type="ORF">SEMRO_553_G165310.3</name>
</gene>
<keyword evidence="2" id="KW-1185">Reference proteome</keyword>
<evidence type="ECO:0000313" key="2">
    <source>
        <dbReference type="Proteomes" id="UP001153069"/>
    </source>
</evidence>
<protein>
    <submittedName>
        <fullName evidence="1">Uncharacterized protein</fullName>
    </submittedName>
</protein>
<reference evidence="1" key="1">
    <citation type="submission" date="2020-06" db="EMBL/GenBank/DDBJ databases">
        <authorList>
            <consortium name="Plant Systems Biology data submission"/>
        </authorList>
    </citation>
    <scope>NUCLEOTIDE SEQUENCE</scope>
    <source>
        <strain evidence="1">D6</strain>
    </source>
</reference>
<sequence>MSNNGDDNDEFHPLLQGMLGIRKWTVELEEGENVPEKGTRPGQFLARRKMSPLEALIIEKANLQCVKRMYKLCPEALTPGLCKNAARCGYPSNLEELLTKSLSDDSEESDEESSSSHPFFSIAKTRVFSIPEWDYDSDSSFHMRELPEQDLYPLELLVVCKANLYSIQKMFHLFPEALTGVLLRNALRYGCQPGVVGFFVDQNPSVVIQDCLYFAVSRGPDPHNQPTEQDIKKLAAANPGQVLTRCHAEHNGYTPLEVALQRDCFSTSLLGFFAQSCLSADTDSSLDHLHLYDSYCGLMASYYVDHENCIIIEGADVANIRAISPLISKAKSIWARLQECWRNGAKGAELFCCLLEMNNLKDLEIVIPEDFENYVGIESQASHLDLVQPLLARSGIQMLEISGSVGESRFRYQRFLESLDYGVAQMPQLEELRVDLSRSDHLQQVVPVLCELVGRKETKLKLLEISTWLATADHGDLFPLLEALASNKENSANRLKHFRYRKLDGHNQTQNEYPERKLYEDFALKMLKNSNMALEAASFRRSTGNTMLKYYSDLNTCGRKKVTKSSATVADLVGVLLSTPKEEELYCRWGDCMLGLQYGLLRESPSVWCNAGQALQGLSKAISKPRVKRMADGSTKQI</sequence>